<sequence>MTTHAPVPASTSPGIDVPAPLLPIDDGACRSASHVLELVGRRWSSSILFALGRGAHRFTQIQASVIGLSDRMLSVRLKELERAELVARVVEPTTPVSVRYELTPRGRDLIEAMQPLVRYGHRWETSR</sequence>
<evidence type="ECO:0000259" key="4">
    <source>
        <dbReference type="PROSITE" id="PS51118"/>
    </source>
</evidence>
<dbReference type="AlphaFoldDB" id="A0A4Y3KG67"/>
<keyword evidence="2" id="KW-0238">DNA-binding</keyword>
<comment type="caution">
    <text evidence="5">The sequence shown here is derived from an EMBL/GenBank/DDBJ whole genome shotgun (WGS) entry which is preliminary data.</text>
</comment>
<reference evidence="5 6" key="1">
    <citation type="submission" date="2019-06" db="EMBL/GenBank/DDBJ databases">
        <title>Whole genome shotgun sequence of Cellulomonas gelida NBRC 3748.</title>
        <authorList>
            <person name="Hosoyama A."/>
            <person name="Uohara A."/>
            <person name="Ohji S."/>
            <person name="Ichikawa N."/>
        </authorList>
    </citation>
    <scope>NUCLEOTIDE SEQUENCE [LARGE SCALE GENOMIC DNA]</scope>
    <source>
        <strain evidence="5 6">NBRC 3748</strain>
    </source>
</reference>
<feature type="domain" description="HTH hxlR-type" evidence="4">
    <location>
        <begin position="29"/>
        <end position="127"/>
    </location>
</feature>
<organism evidence="5 6">
    <name type="scientific">Cellulomonas gelida</name>
    <dbReference type="NCBI Taxonomy" id="1712"/>
    <lineage>
        <taxon>Bacteria</taxon>
        <taxon>Bacillati</taxon>
        <taxon>Actinomycetota</taxon>
        <taxon>Actinomycetes</taxon>
        <taxon>Micrococcales</taxon>
        <taxon>Cellulomonadaceae</taxon>
        <taxon>Cellulomonas</taxon>
    </lineage>
</organism>
<dbReference type="RefSeq" id="WP_229747536.1">
    <property type="nucleotide sequence ID" value="NZ_BJLQ01000002.1"/>
</dbReference>
<protein>
    <recommendedName>
        <fullName evidence="4">HTH hxlR-type domain-containing protein</fullName>
    </recommendedName>
</protein>
<dbReference type="GO" id="GO:0003677">
    <property type="term" value="F:DNA binding"/>
    <property type="evidence" value="ECO:0007669"/>
    <property type="project" value="UniProtKB-KW"/>
</dbReference>
<keyword evidence="6" id="KW-1185">Reference proteome</keyword>
<name>A0A4Y3KG67_9CELL</name>
<accession>A0A4Y3KG67</accession>
<proteinExistence type="predicted"/>
<dbReference type="SUPFAM" id="SSF46785">
    <property type="entry name" value="Winged helix' DNA-binding domain"/>
    <property type="match status" value="1"/>
</dbReference>
<evidence type="ECO:0000256" key="1">
    <source>
        <dbReference type="ARBA" id="ARBA00023015"/>
    </source>
</evidence>
<evidence type="ECO:0000313" key="5">
    <source>
        <dbReference type="EMBL" id="GEA82972.1"/>
    </source>
</evidence>
<keyword evidence="1" id="KW-0805">Transcription regulation</keyword>
<dbReference type="EMBL" id="BJLQ01000002">
    <property type="protein sequence ID" value="GEA82972.1"/>
    <property type="molecule type" value="Genomic_DNA"/>
</dbReference>
<dbReference type="InterPro" id="IPR002577">
    <property type="entry name" value="HTH_HxlR"/>
</dbReference>
<dbReference type="Proteomes" id="UP000320461">
    <property type="component" value="Unassembled WGS sequence"/>
</dbReference>
<dbReference type="PROSITE" id="PS51118">
    <property type="entry name" value="HTH_HXLR"/>
    <property type="match status" value="1"/>
</dbReference>
<evidence type="ECO:0000256" key="3">
    <source>
        <dbReference type="ARBA" id="ARBA00023163"/>
    </source>
</evidence>
<dbReference type="Gene3D" id="1.10.10.10">
    <property type="entry name" value="Winged helix-like DNA-binding domain superfamily/Winged helix DNA-binding domain"/>
    <property type="match status" value="1"/>
</dbReference>
<keyword evidence="3" id="KW-0804">Transcription</keyword>
<evidence type="ECO:0000313" key="6">
    <source>
        <dbReference type="Proteomes" id="UP000320461"/>
    </source>
</evidence>
<dbReference type="InterPro" id="IPR036388">
    <property type="entry name" value="WH-like_DNA-bd_sf"/>
</dbReference>
<gene>
    <name evidence="5" type="ORF">CGE01nite_02230</name>
</gene>
<dbReference type="Pfam" id="PF01638">
    <property type="entry name" value="HxlR"/>
    <property type="match status" value="1"/>
</dbReference>
<dbReference type="PANTHER" id="PTHR33204:SF37">
    <property type="entry name" value="HTH-TYPE TRANSCRIPTIONAL REGULATOR YODB"/>
    <property type="match status" value="1"/>
</dbReference>
<dbReference type="PANTHER" id="PTHR33204">
    <property type="entry name" value="TRANSCRIPTIONAL REGULATOR, MARR FAMILY"/>
    <property type="match status" value="1"/>
</dbReference>
<dbReference type="InterPro" id="IPR036390">
    <property type="entry name" value="WH_DNA-bd_sf"/>
</dbReference>
<evidence type="ECO:0000256" key="2">
    <source>
        <dbReference type="ARBA" id="ARBA00023125"/>
    </source>
</evidence>